<dbReference type="PIRSF" id="PIRSF002419">
    <property type="entry name" value="Tetraspanin"/>
    <property type="match status" value="1"/>
</dbReference>
<dbReference type="AlphaFoldDB" id="A0A1Q3FU22"/>
<dbReference type="PANTHER" id="PTHR19282:SF527">
    <property type="entry name" value="TETRASPANIN"/>
    <property type="match status" value="1"/>
</dbReference>
<keyword evidence="6" id="KW-1015">Disulfide bond</keyword>
<dbReference type="InterPro" id="IPR008952">
    <property type="entry name" value="Tetraspanin_EC2_sf"/>
</dbReference>
<dbReference type="PANTHER" id="PTHR19282">
    <property type="entry name" value="TETRASPANIN"/>
    <property type="match status" value="1"/>
</dbReference>
<comment type="similarity">
    <text evidence="2 7">Belongs to the tetraspanin (TM4SF) family.</text>
</comment>
<sequence>MGSGGRMDCCGQCVKYSMFVSNFIIFLGGAIVFGLGVWTLVDKNFINELLGTNLFSGAVYVLIATSALVCLLSFFGCIGAAKEFKCMLLTYFLSYFLLFCILFLGCILGYAFRGRAIESLKDALYDALALYGRRRLTTVSWDMTQEDLHCCGVDSFADWREKIPDSCCLDDYGGRKRPCQELQNSLTIFRGGCFEAITRALLKNAGILGGASLGLAFVMVPAIVMAYYMLAML</sequence>
<feature type="transmembrane region" description="Helical" evidence="7">
    <location>
        <begin position="88"/>
        <end position="112"/>
    </location>
</feature>
<feature type="transmembrane region" description="Helical" evidence="7">
    <location>
        <begin position="16"/>
        <end position="38"/>
    </location>
</feature>
<dbReference type="InterPro" id="IPR000301">
    <property type="entry name" value="Tetraspanin_animals"/>
</dbReference>
<evidence type="ECO:0000313" key="8">
    <source>
        <dbReference type="EMBL" id="JAV31094.1"/>
    </source>
</evidence>
<keyword evidence="5 7" id="KW-0472">Membrane</keyword>
<comment type="subcellular location">
    <subcellularLocation>
        <location evidence="1 7">Membrane</location>
        <topology evidence="1 7">Multi-pass membrane protein</topology>
    </subcellularLocation>
</comment>
<protein>
    <recommendedName>
        <fullName evidence="7">Tetraspanin</fullName>
    </recommendedName>
</protein>
<evidence type="ECO:0000256" key="4">
    <source>
        <dbReference type="ARBA" id="ARBA00022989"/>
    </source>
</evidence>
<proteinExistence type="inferred from homology"/>
<feature type="transmembrane region" description="Helical" evidence="7">
    <location>
        <begin position="207"/>
        <end position="230"/>
    </location>
</feature>
<dbReference type="InterPro" id="IPR018499">
    <property type="entry name" value="Tetraspanin/Peripherin"/>
</dbReference>
<keyword evidence="4 7" id="KW-1133">Transmembrane helix</keyword>
<feature type="transmembrane region" description="Helical" evidence="7">
    <location>
        <begin position="58"/>
        <end position="81"/>
    </location>
</feature>
<evidence type="ECO:0000256" key="7">
    <source>
        <dbReference type="RuleBase" id="RU361218"/>
    </source>
</evidence>
<keyword evidence="3 7" id="KW-0812">Transmembrane</keyword>
<evidence type="ECO:0000256" key="3">
    <source>
        <dbReference type="ARBA" id="ARBA00022692"/>
    </source>
</evidence>
<dbReference type="EMBL" id="GFDL01003951">
    <property type="protein sequence ID" value="JAV31094.1"/>
    <property type="molecule type" value="Transcribed_RNA"/>
</dbReference>
<feature type="disulfide bond" evidence="6">
    <location>
        <begin position="151"/>
        <end position="168"/>
    </location>
</feature>
<evidence type="ECO:0000256" key="1">
    <source>
        <dbReference type="ARBA" id="ARBA00004141"/>
    </source>
</evidence>
<accession>A0A1Q3FU22</accession>
<evidence type="ECO:0000256" key="5">
    <source>
        <dbReference type="ARBA" id="ARBA00023136"/>
    </source>
</evidence>
<dbReference type="GO" id="GO:0005886">
    <property type="term" value="C:plasma membrane"/>
    <property type="evidence" value="ECO:0007669"/>
    <property type="project" value="TreeGrafter"/>
</dbReference>
<dbReference type="Pfam" id="PF00335">
    <property type="entry name" value="Tetraspanin"/>
    <property type="match status" value="1"/>
</dbReference>
<dbReference type="Gene3D" id="1.10.1450.10">
    <property type="entry name" value="Tetraspanin"/>
    <property type="match status" value="1"/>
</dbReference>
<name>A0A1Q3FU22_CULTA</name>
<dbReference type="PRINTS" id="PR00259">
    <property type="entry name" value="TMFOUR"/>
</dbReference>
<evidence type="ECO:0000256" key="2">
    <source>
        <dbReference type="ARBA" id="ARBA00006840"/>
    </source>
</evidence>
<reference evidence="8" key="1">
    <citation type="submission" date="2017-01" db="EMBL/GenBank/DDBJ databases">
        <title>A deep insight into the sialotranscriptome of adult male and female Cluex tarsalis mosquitoes.</title>
        <authorList>
            <person name="Ribeiro J.M."/>
            <person name="Moreira F."/>
            <person name="Bernard K.A."/>
            <person name="Calvo E."/>
        </authorList>
    </citation>
    <scope>NUCLEOTIDE SEQUENCE</scope>
    <source>
        <strain evidence="8">Kern County</strain>
        <tissue evidence="8">Salivary glands</tissue>
    </source>
</reference>
<dbReference type="SUPFAM" id="SSF48652">
    <property type="entry name" value="Tetraspanin"/>
    <property type="match status" value="1"/>
</dbReference>
<organism evidence="8">
    <name type="scientific">Culex tarsalis</name>
    <name type="common">Encephalitis mosquito</name>
    <dbReference type="NCBI Taxonomy" id="7177"/>
    <lineage>
        <taxon>Eukaryota</taxon>
        <taxon>Metazoa</taxon>
        <taxon>Ecdysozoa</taxon>
        <taxon>Arthropoda</taxon>
        <taxon>Hexapoda</taxon>
        <taxon>Insecta</taxon>
        <taxon>Pterygota</taxon>
        <taxon>Neoptera</taxon>
        <taxon>Endopterygota</taxon>
        <taxon>Diptera</taxon>
        <taxon>Nematocera</taxon>
        <taxon>Culicoidea</taxon>
        <taxon>Culicidae</taxon>
        <taxon>Culicinae</taxon>
        <taxon>Culicini</taxon>
        <taxon>Culex</taxon>
        <taxon>Culex</taxon>
    </lineage>
</organism>
<evidence type="ECO:0000256" key="6">
    <source>
        <dbReference type="PIRSR" id="PIRSR002419-1"/>
    </source>
</evidence>